<dbReference type="EMBL" id="PUJU01000066">
    <property type="protein sequence ID" value="NHB90045.1"/>
    <property type="molecule type" value="Genomic_DNA"/>
</dbReference>
<gene>
    <name evidence="2" type="ORF">C5471_21005</name>
</gene>
<dbReference type="PROSITE" id="PS51186">
    <property type="entry name" value="GNAT"/>
    <property type="match status" value="1"/>
</dbReference>
<dbReference type="Gene3D" id="3.40.630.30">
    <property type="match status" value="1"/>
</dbReference>
<dbReference type="InterPro" id="IPR051531">
    <property type="entry name" value="N-acetyltransferase"/>
</dbReference>
<keyword evidence="3" id="KW-1185">Reference proteome</keyword>
<dbReference type="PANTHER" id="PTHR43792:SF16">
    <property type="entry name" value="N-ACETYLTRANSFERASE DOMAIN-CONTAINING PROTEIN"/>
    <property type="match status" value="1"/>
</dbReference>
<reference evidence="2 3" key="1">
    <citation type="submission" date="2018-02" db="EMBL/GenBank/DDBJ databases">
        <authorList>
            <person name="Machado R.A."/>
        </authorList>
    </citation>
    <scope>NUCLEOTIDE SEQUENCE [LARGE SCALE GENOMIC DNA]</scope>
    <source>
        <strain evidence="2 3">T327</strain>
    </source>
</reference>
<organism evidence="2 3">
    <name type="scientific">Photorhabdus tasmaniensis</name>
    <dbReference type="NCBI Taxonomy" id="1004159"/>
    <lineage>
        <taxon>Bacteria</taxon>
        <taxon>Pseudomonadati</taxon>
        <taxon>Pseudomonadota</taxon>
        <taxon>Gammaproteobacteria</taxon>
        <taxon>Enterobacterales</taxon>
        <taxon>Morganellaceae</taxon>
        <taxon>Photorhabdus</taxon>
    </lineage>
</organism>
<name>A0ABX0GNY9_9GAMM</name>
<dbReference type="Pfam" id="PF13302">
    <property type="entry name" value="Acetyltransf_3"/>
    <property type="match status" value="1"/>
</dbReference>
<dbReference type="RefSeq" id="WP_133815155.1">
    <property type="nucleotide sequence ID" value="NZ_CAWPIF010000066.1"/>
</dbReference>
<protein>
    <submittedName>
        <fullName evidence="2">N-acetyltransferase</fullName>
    </submittedName>
</protein>
<proteinExistence type="predicted"/>
<feature type="domain" description="N-acetyltransferase" evidence="1">
    <location>
        <begin position="14"/>
        <end position="177"/>
    </location>
</feature>
<dbReference type="PANTHER" id="PTHR43792">
    <property type="entry name" value="GNAT FAMILY, PUTATIVE (AFU_ORTHOLOGUE AFUA_3G00765)-RELATED-RELATED"/>
    <property type="match status" value="1"/>
</dbReference>
<dbReference type="InterPro" id="IPR000182">
    <property type="entry name" value="GNAT_dom"/>
</dbReference>
<sequence>MQHQYPHQIETDRLLLRPTRASDADRAFEIQSDWQVTRMLRMASFPPAQKEIAAWFADHRREWVASEAYRFAVELQGQFIGLVDIDEIRQNTGELGYWFEQAAWGRGFAFEAAQAVVRFAFNNVGLSQLRSGHAIDNTGSQRVLLKLGFHPLDIVPRASRSRGEEIMQRQYMLSNFNK</sequence>
<dbReference type="Proteomes" id="UP000697802">
    <property type="component" value="Unassembled WGS sequence"/>
</dbReference>
<evidence type="ECO:0000313" key="3">
    <source>
        <dbReference type="Proteomes" id="UP000697802"/>
    </source>
</evidence>
<evidence type="ECO:0000259" key="1">
    <source>
        <dbReference type="PROSITE" id="PS51186"/>
    </source>
</evidence>
<accession>A0ABX0GNY9</accession>
<evidence type="ECO:0000313" key="2">
    <source>
        <dbReference type="EMBL" id="NHB90045.1"/>
    </source>
</evidence>
<dbReference type="SUPFAM" id="SSF55729">
    <property type="entry name" value="Acyl-CoA N-acyltransferases (Nat)"/>
    <property type="match status" value="1"/>
</dbReference>
<dbReference type="InterPro" id="IPR016181">
    <property type="entry name" value="Acyl_CoA_acyltransferase"/>
</dbReference>
<comment type="caution">
    <text evidence="2">The sequence shown here is derived from an EMBL/GenBank/DDBJ whole genome shotgun (WGS) entry which is preliminary data.</text>
</comment>